<evidence type="ECO:0000313" key="2">
    <source>
        <dbReference type="EMBL" id="KAF2541244.1"/>
    </source>
</evidence>
<gene>
    <name evidence="2" type="ORF">F2Q68_00030896</name>
</gene>
<proteinExistence type="predicted"/>
<keyword evidence="1" id="KW-0732">Signal</keyword>
<evidence type="ECO:0000256" key="1">
    <source>
        <dbReference type="SAM" id="SignalP"/>
    </source>
</evidence>
<dbReference type="EMBL" id="QGKW02002005">
    <property type="protein sequence ID" value="KAF2541244.1"/>
    <property type="molecule type" value="Genomic_DNA"/>
</dbReference>
<evidence type="ECO:0000313" key="3">
    <source>
        <dbReference type="Proteomes" id="UP000712281"/>
    </source>
</evidence>
<dbReference type="AlphaFoldDB" id="A0A8S9G7M3"/>
<feature type="chain" id="PRO_5035867679" evidence="1">
    <location>
        <begin position="28"/>
        <end position="157"/>
    </location>
</feature>
<name>A0A8S9G7M3_BRACR</name>
<organism evidence="2 3">
    <name type="scientific">Brassica cretica</name>
    <name type="common">Mustard</name>
    <dbReference type="NCBI Taxonomy" id="69181"/>
    <lineage>
        <taxon>Eukaryota</taxon>
        <taxon>Viridiplantae</taxon>
        <taxon>Streptophyta</taxon>
        <taxon>Embryophyta</taxon>
        <taxon>Tracheophyta</taxon>
        <taxon>Spermatophyta</taxon>
        <taxon>Magnoliopsida</taxon>
        <taxon>eudicotyledons</taxon>
        <taxon>Gunneridae</taxon>
        <taxon>Pentapetalae</taxon>
        <taxon>rosids</taxon>
        <taxon>malvids</taxon>
        <taxon>Brassicales</taxon>
        <taxon>Brassicaceae</taxon>
        <taxon>Brassiceae</taxon>
        <taxon>Brassica</taxon>
    </lineage>
</organism>
<protein>
    <submittedName>
        <fullName evidence="2">Uncharacterized protein</fullName>
    </submittedName>
</protein>
<reference evidence="2" key="1">
    <citation type="submission" date="2019-12" db="EMBL/GenBank/DDBJ databases">
        <title>Genome sequencing and annotation of Brassica cretica.</title>
        <authorList>
            <person name="Studholme D.J."/>
            <person name="Sarris P.F."/>
        </authorList>
    </citation>
    <scope>NUCLEOTIDE SEQUENCE</scope>
    <source>
        <strain evidence="2">PFS-001/15</strain>
        <tissue evidence="2">Leaf</tissue>
    </source>
</reference>
<dbReference type="Proteomes" id="UP000712281">
    <property type="component" value="Unassembled WGS sequence"/>
</dbReference>
<sequence length="157" mass="17865">MCQLRSPLHGCVYQTCLMLSFVLASLGLKLCRPISVDECRSICCCVCRSMAMLLIDGQCKEKESLGVIRPYKAVPAVPSVRSGLIHHSTKKRSYRVKEVNGQWGFTLGKMTVWMDRVTEPYPHRLEQAVKAKGTWSKMPKTCDSSHWIKFELKQPYP</sequence>
<feature type="signal peptide" evidence="1">
    <location>
        <begin position="1"/>
        <end position="27"/>
    </location>
</feature>
<accession>A0A8S9G7M3</accession>
<comment type="caution">
    <text evidence="2">The sequence shown here is derived from an EMBL/GenBank/DDBJ whole genome shotgun (WGS) entry which is preliminary data.</text>
</comment>